<evidence type="ECO:0000256" key="6">
    <source>
        <dbReference type="ARBA" id="ARBA00043993"/>
    </source>
</evidence>
<sequence>MRKTEEITSFFYSQYFAEGLRITIGTIIPVVICAFFGEFKTGTLISLGALIVGLSDTPGAPRHRRFGMVYCTLLGIITIFITALFNSSLPLMTITIAVLAFLFSMLAVFNARAATIGTMCLLVMLINVDDVYTIRQEFTYLLYFLIGAVWYMIISFSIMQVRPYRLAQQELSETILQVAEYLRLKANFYDTNIGVDDNYIKLIERQIAVNAHQENVRDILFRSKRSIKDTTKEGRFLTLIFNDVIDLFEQSMTTHYDYDKVRINYGPSGILENIKEVILKATHELDNIAYKINANRIPKPIYDLEAEIDKLRIAVDRYDKTSEQSVIPLKKVLINIRMITKHIRDIYNYGQFKSVNVEKEEIQHSRKFLRNEALNWEKFRDNLSINSSIFRHALRMSIMLAGTYLTLNLLDYSSFGTYWILLTILVILKPGFGLTKERNVQRLIGTVIGGIIGGIILATVPDLTARFIILIIFFLIAYSLFRVNYIMAVIFMTPYVLIMLSFTGVNTIEMAKERILDTFLGGSLAFLSSYIIFPNWESFQIRANIRSLLIANYHYLAQAIKVLSGNMENVTSYKLARKEVYIASANMGSTFQRLLTEPKWRQNVTKEVNRFVILNHVFSSYTATLMTQLHDADNHHFNNAHLRQLYKALGNLEKTIVYISDDNDTPFEPVKGIERLDTDETESDDARLITEQLQFLIKISSDLQKITTDFAHKSEDLNKIKLNANGEGV</sequence>
<name>A0A1T5CXX8_9SPHI</name>
<feature type="transmembrane region" description="Helical" evidence="7">
    <location>
        <begin position="515"/>
        <end position="533"/>
    </location>
</feature>
<feature type="domain" description="Integral membrane protein YccS N-terminal" evidence="8">
    <location>
        <begin position="69"/>
        <end position="340"/>
    </location>
</feature>
<evidence type="ECO:0000256" key="4">
    <source>
        <dbReference type="ARBA" id="ARBA00022989"/>
    </source>
</evidence>
<dbReference type="Pfam" id="PF12805">
    <property type="entry name" value="FUSC-like"/>
    <property type="match status" value="1"/>
</dbReference>
<dbReference type="PANTHER" id="PTHR30509">
    <property type="entry name" value="P-HYDROXYBENZOIC ACID EFFLUX PUMP SUBUNIT-RELATED"/>
    <property type="match status" value="1"/>
</dbReference>
<keyword evidence="3 7" id="KW-0812">Transmembrane</keyword>
<organism evidence="10 11">
    <name type="scientific">Sphingobacterium nematocida</name>
    <dbReference type="NCBI Taxonomy" id="1513896"/>
    <lineage>
        <taxon>Bacteria</taxon>
        <taxon>Pseudomonadati</taxon>
        <taxon>Bacteroidota</taxon>
        <taxon>Sphingobacteriia</taxon>
        <taxon>Sphingobacteriales</taxon>
        <taxon>Sphingobacteriaceae</taxon>
        <taxon>Sphingobacterium</taxon>
    </lineage>
</organism>
<feature type="transmembrane region" description="Helical" evidence="7">
    <location>
        <begin position="66"/>
        <end position="85"/>
    </location>
</feature>
<evidence type="ECO:0000256" key="5">
    <source>
        <dbReference type="ARBA" id="ARBA00023136"/>
    </source>
</evidence>
<evidence type="ECO:0000256" key="7">
    <source>
        <dbReference type="SAM" id="Phobius"/>
    </source>
</evidence>
<comment type="similarity">
    <text evidence="6">Belongs to the YccS/YhfK family.</text>
</comment>
<dbReference type="AlphaFoldDB" id="A0A1T5CXX8"/>
<keyword evidence="5 7" id="KW-0472">Membrane</keyword>
<dbReference type="InterPro" id="IPR049453">
    <property type="entry name" value="Memb_transporter_dom"/>
</dbReference>
<keyword evidence="11" id="KW-1185">Reference proteome</keyword>
<evidence type="ECO:0000259" key="9">
    <source>
        <dbReference type="Pfam" id="PF13515"/>
    </source>
</evidence>
<protein>
    <submittedName>
        <fullName evidence="10">TIGR01666 family membrane protein</fullName>
    </submittedName>
</protein>
<accession>A0A1T5CXX8</accession>
<evidence type="ECO:0000313" key="11">
    <source>
        <dbReference type="Proteomes" id="UP000190150"/>
    </source>
</evidence>
<keyword evidence="2" id="KW-1003">Cell membrane</keyword>
<keyword evidence="4 7" id="KW-1133">Transmembrane helix</keyword>
<dbReference type="EMBL" id="FUZF01000005">
    <property type="protein sequence ID" value="SKB64203.1"/>
    <property type="molecule type" value="Genomic_DNA"/>
</dbReference>
<evidence type="ECO:0000256" key="1">
    <source>
        <dbReference type="ARBA" id="ARBA00004651"/>
    </source>
</evidence>
<feature type="transmembrane region" description="Helical" evidence="7">
    <location>
        <begin position="447"/>
        <end position="477"/>
    </location>
</feature>
<dbReference type="Pfam" id="PF13515">
    <property type="entry name" value="FUSC_2"/>
    <property type="match status" value="1"/>
</dbReference>
<feature type="domain" description="Integral membrane bound transporter" evidence="9">
    <location>
        <begin position="417"/>
        <end position="527"/>
    </location>
</feature>
<dbReference type="STRING" id="1513896.SAMN05660841_01638"/>
<feature type="transmembrane region" description="Helical" evidence="7">
    <location>
        <begin position="483"/>
        <end position="503"/>
    </location>
</feature>
<dbReference type="RefSeq" id="WP_079642595.1">
    <property type="nucleotide sequence ID" value="NZ_FUZF01000005.1"/>
</dbReference>
<evidence type="ECO:0000256" key="2">
    <source>
        <dbReference type="ARBA" id="ARBA00022475"/>
    </source>
</evidence>
<dbReference type="PANTHER" id="PTHR30509:SF8">
    <property type="entry name" value="INNER MEMBRANE PROTEIN YCCS"/>
    <property type="match status" value="1"/>
</dbReference>
<feature type="transmembrane region" description="Helical" evidence="7">
    <location>
        <begin position="140"/>
        <end position="159"/>
    </location>
</feature>
<dbReference type="OrthoDB" id="8670769at2"/>
<feature type="transmembrane region" description="Helical" evidence="7">
    <location>
        <begin position="91"/>
        <end position="109"/>
    </location>
</feature>
<comment type="subcellular location">
    <subcellularLocation>
        <location evidence="1">Cell membrane</location>
        <topology evidence="1">Multi-pass membrane protein</topology>
    </subcellularLocation>
</comment>
<dbReference type="Proteomes" id="UP000190150">
    <property type="component" value="Unassembled WGS sequence"/>
</dbReference>
<evidence type="ECO:0000259" key="8">
    <source>
        <dbReference type="Pfam" id="PF12805"/>
    </source>
</evidence>
<dbReference type="GO" id="GO:0005886">
    <property type="term" value="C:plasma membrane"/>
    <property type="evidence" value="ECO:0007669"/>
    <property type="project" value="UniProtKB-SubCell"/>
</dbReference>
<evidence type="ECO:0000256" key="3">
    <source>
        <dbReference type="ARBA" id="ARBA00022692"/>
    </source>
</evidence>
<reference evidence="11" key="1">
    <citation type="submission" date="2017-02" db="EMBL/GenBank/DDBJ databases">
        <authorList>
            <person name="Varghese N."/>
            <person name="Submissions S."/>
        </authorList>
    </citation>
    <scope>NUCLEOTIDE SEQUENCE [LARGE SCALE GENOMIC DNA]</scope>
    <source>
        <strain evidence="11">DSM 24091</strain>
    </source>
</reference>
<proteinExistence type="inferred from homology"/>
<dbReference type="InterPro" id="IPR032692">
    <property type="entry name" value="YccS_N"/>
</dbReference>
<gene>
    <name evidence="10" type="ORF">SAMN05660841_01638</name>
</gene>
<evidence type="ECO:0000313" key="10">
    <source>
        <dbReference type="EMBL" id="SKB64203.1"/>
    </source>
</evidence>